<evidence type="ECO:0000313" key="3">
    <source>
        <dbReference type="EMBL" id="BAU88130.1"/>
    </source>
</evidence>
<sequence length="282" mass="28955">MLHPPTDTPSRHARPSGRPGVVALPVATALAAVLVLFVTLTARGGTADDTRRTAPPVPSATRDPYGTPSPDDGRDTPGGHGTDGGRGALDQTAAPRPGSTSAGPSARRSAARGESPSPRTPRTGPGPGGTPQAPASKAAPTAPAKPPGARWTAASATRPARPKGQARPAPYDVLRVGDCFDIDRAAPGTVVRRACDTPHDAQAVARMPLRGRYADDAAVREAAAGLCRAPLRAEAAEQPVGTRWATFVQYPYRTSYLLGADRIVCSLAVPSGSGRKITAPLR</sequence>
<feature type="compositionally biased region" description="Low complexity" evidence="1">
    <location>
        <begin position="130"/>
        <end position="142"/>
    </location>
</feature>
<proteinExistence type="predicted"/>
<name>A0A160PAG1_STRLU</name>
<accession>A0A160PAG1</accession>
<dbReference type="AlphaFoldDB" id="A0A160PAG1"/>
<evidence type="ECO:0000256" key="1">
    <source>
        <dbReference type="SAM" id="MobiDB-lite"/>
    </source>
</evidence>
<feature type="transmembrane region" description="Helical" evidence="2">
    <location>
        <begin position="20"/>
        <end position="42"/>
    </location>
</feature>
<dbReference type="EMBL" id="AP017424">
    <property type="protein sequence ID" value="BAU88130.1"/>
    <property type="molecule type" value="Genomic_DNA"/>
</dbReference>
<keyword evidence="2" id="KW-0472">Membrane</keyword>
<protein>
    <submittedName>
        <fullName evidence="3">Adhesin-like protein</fullName>
    </submittedName>
</protein>
<feature type="region of interest" description="Disordered" evidence="1">
    <location>
        <begin position="43"/>
        <end position="169"/>
    </location>
</feature>
<gene>
    <name evidence="3" type="ORF">SLA_7264</name>
</gene>
<reference evidence="3 4" key="1">
    <citation type="journal article" date="2016" name="Genome Announc.">
        <title>Complete Genome Sequence of Thiostrepton-Producing Streptomyces laurentii ATCC 31255.</title>
        <authorList>
            <person name="Doi K."/>
            <person name="Fujino Y."/>
            <person name="Nagayoshi Y."/>
            <person name="Ohshima T."/>
            <person name="Ogata S."/>
        </authorList>
    </citation>
    <scope>NUCLEOTIDE SEQUENCE [LARGE SCALE GENOMIC DNA]</scope>
    <source>
        <strain evidence="3 4">ATCC 31255</strain>
    </source>
</reference>
<organism evidence="3 4">
    <name type="scientific">Streptomyces laurentii</name>
    <dbReference type="NCBI Taxonomy" id="39478"/>
    <lineage>
        <taxon>Bacteria</taxon>
        <taxon>Bacillati</taxon>
        <taxon>Actinomycetota</taxon>
        <taxon>Actinomycetes</taxon>
        <taxon>Kitasatosporales</taxon>
        <taxon>Streptomycetaceae</taxon>
        <taxon>Streptomyces</taxon>
    </lineage>
</organism>
<dbReference type="KEGG" id="slau:SLA_7264"/>
<evidence type="ECO:0000256" key="2">
    <source>
        <dbReference type="SAM" id="Phobius"/>
    </source>
</evidence>
<keyword evidence="2" id="KW-1133">Transmembrane helix</keyword>
<dbReference type="Proteomes" id="UP000217676">
    <property type="component" value="Chromosome"/>
</dbReference>
<feature type="compositionally biased region" description="Gly residues" evidence="1">
    <location>
        <begin position="78"/>
        <end position="87"/>
    </location>
</feature>
<feature type="compositionally biased region" description="Low complexity" evidence="1">
    <location>
        <begin position="98"/>
        <end position="123"/>
    </location>
</feature>
<evidence type="ECO:0000313" key="4">
    <source>
        <dbReference type="Proteomes" id="UP000217676"/>
    </source>
</evidence>
<keyword evidence="4" id="KW-1185">Reference proteome</keyword>
<keyword evidence="2" id="KW-0812">Transmembrane</keyword>